<gene>
    <name evidence="2" type="ORF">PGLA2088_LOCUS42115</name>
</gene>
<sequence>MPSADASAGADATALPSSDDKKTSQKSGKEMDNIMRKVNDLELCQNKLFAQKQAALELLVGFQGQFEEKDKELQDCLSNYNRVCKNLKEKSDKRNHLRDQVKQCNSSLTGINKILVNDSRRAAVSVKDLLGNYHSAERAAERGYSSKADPNAYNRNDATQLRRTMMGGFGSQSSPNLGASGAYGQSGQGDVATPSPMPS</sequence>
<dbReference type="Proteomes" id="UP000626109">
    <property type="component" value="Unassembled WGS sequence"/>
</dbReference>
<comment type="caution">
    <text evidence="2">The sequence shown here is derived from an EMBL/GenBank/DDBJ whole genome shotgun (WGS) entry which is preliminary data.</text>
</comment>
<dbReference type="EMBL" id="CAJNNW010034144">
    <property type="protein sequence ID" value="CAE8721753.1"/>
    <property type="molecule type" value="Genomic_DNA"/>
</dbReference>
<evidence type="ECO:0000256" key="1">
    <source>
        <dbReference type="SAM" id="MobiDB-lite"/>
    </source>
</evidence>
<feature type="compositionally biased region" description="Basic and acidic residues" evidence="1">
    <location>
        <begin position="18"/>
        <end position="32"/>
    </location>
</feature>
<proteinExistence type="predicted"/>
<evidence type="ECO:0000313" key="2">
    <source>
        <dbReference type="EMBL" id="CAE8721753.1"/>
    </source>
</evidence>
<name>A0A813L6Q3_POLGL</name>
<feature type="region of interest" description="Disordered" evidence="1">
    <location>
        <begin position="1"/>
        <end position="32"/>
    </location>
</feature>
<evidence type="ECO:0000313" key="3">
    <source>
        <dbReference type="Proteomes" id="UP000626109"/>
    </source>
</evidence>
<protein>
    <submittedName>
        <fullName evidence="2">Uncharacterized protein</fullName>
    </submittedName>
</protein>
<accession>A0A813L6Q3</accession>
<dbReference type="AlphaFoldDB" id="A0A813L6Q3"/>
<feature type="compositionally biased region" description="Polar residues" evidence="1">
    <location>
        <begin position="153"/>
        <end position="162"/>
    </location>
</feature>
<feature type="compositionally biased region" description="Low complexity" evidence="1">
    <location>
        <begin position="178"/>
        <end position="189"/>
    </location>
</feature>
<organism evidence="2 3">
    <name type="scientific">Polarella glacialis</name>
    <name type="common">Dinoflagellate</name>
    <dbReference type="NCBI Taxonomy" id="89957"/>
    <lineage>
        <taxon>Eukaryota</taxon>
        <taxon>Sar</taxon>
        <taxon>Alveolata</taxon>
        <taxon>Dinophyceae</taxon>
        <taxon>Suessiales</taxon>
        <taxon>Suessiaceae</taxon>
        <taxon>Polarella</taxon>
    </lineage>
</organism>
<feature type="compositionally biased region" description="Low complexity" evidence="1">
    <location>
        <begin position="1"/>
        <end position="14"/>
    </location>
</feature>
<reference evidence="2" key="1">
    <citation type="submission" date="2021-02" db="EMBL/GenBank/DDBJ databases">
        <authorList>
            <person name="Dougan E. K."/>
            <person name="Rhodes N."/>
            <person name="Thang M."/>
            <person name="Chan C."/>
        </authorList>
    </citation>
    <scope>NUCLEOTIDE SEQUENCE</scope>
</reference>
<feature type="region of interest" description="Disordered" evidence="1">
    <location>
        <begin position="140"/>
        <end position="199"/>
    </location>
</feature>